<proteinExistence type="predicted"/>
<name>A0A0E9W5S8_ANGAN</name>
<dbReference type="EMBL" id="GBXM01022896">
    <property type="protein sequence ID" value="JAH85681.1"/>
    <property type="molecule type" value="Transcribed_RNA"/>
</dbReference>
<reference evidence="2" key="2">
    <citation type="journal article" date="2015" name="Fish Shellfish Immunol.">
        <title>Early steps in the European eel (Anguilla anguilla)-Vibrio vulnificus interaction in the gills: Role of the RtxA13 toxin.</title>
        <authorList>
            <person name="Callol A."/>
            <person name="Pajuelo D."/>
            <person name="Ebbesson L."/>
            <person name="Teles M."/>
            <person name="MacKenzie S."/>
            <person name="Amaro C."/>
        </authorList>
    </citation>
    <scope>NUCLEOTIDE SEQUENCE</scope>
</reference>
<evidence type="ECO:0000313" key="2">
    <source>
        <dbReference type="EMBL" id="JAH85681.1"/>
    </source>
</evidence>
<feature type="region of interest" description="Disordered" evidence="1">
    <location>
        <begin position="28"/>
        <end position="54"/>
    </location>
</feature>
<accession>A0A0E9W5S8</accession>
<dbReference type="AlphaFoldDB" id="A0A0E9W5S8"/>
<reference evidence="2" key="1">
    <citation type="submission" date="2014-11" db="EMBL/GenBank/DDBJ databases">
        <authorList>
            <person name="Amaro Gonzalez C."/>
        </authorList>
    </citation>
    <scope>NUCLEOTIDE SEQUENCE</scope>
</reference>
<evidence type="ECO:0000256" key="1">
    <source>
        <dbReference type="SAM" id="MobiDB-lite"/>
    </source>
</evidence>
<organism evidence="2">
    <name type="scientific">Anguilla anguilla</name>
    <name type="common">European freshwater eel</name>
    <name type="synonym">Muraena anguilla</name>
    <dbReference type="NCBI Taxonomy" id="7936"/>
    <lineage>
        <taxon>Eukaryota</taxon>
        <taxon>Metazoa</taxon>
        <taxon>Chordata</taxon>
        <taxon>Craniata</taxon>
        <taxon>Vertebrata</taxon>
        <taxon>Euteleostomi</taxon>
        <taxon>Actinopterygii</taxon>
        <taxon>Neopterygii</taxon>
        <taxon>Teleostei</taxon>
        <taxon>Anguilliformes</taxon>
        <taxon>Anguillidae</taxon>
        <taxon>Anguilla</taxon>
    </lineage>
</organism>
<sequence>MTNAIQNVPPNPSLPYCLPSVRSSSQFHCPKINRSEGKTGLRRSPGSCRTRVGD</sequence>
<protein>
    <submittedName>
        <fullName evidence="2">Uncharacterized protein</fullName>
    </submittedName>
</protein>